<protein>
    <submittedName>
        <fullName evidence="3">Carbohydrate-selective porin</fullName>
    </submittedName>
</protein>
<reference evidence="3 4" key="1">
    <citation type="submission" date="2015-09" db="EMBL/GenBank/DDBJ databases">
        <authorList>
            <consortium name="Swine Surveillance"/>
        </authorList>
    </citation>
    <scope>NUCLEOTIDE SEQUENCE [LARGE SCALE GENOMIC DNA]</scope>
    <source>
        <strain evidence="3 4">CECT 4292</strain>
    </source>
</reference>
<evidence type="ECO:0000256" key="1">
    <source>
        <dbReference type="ARBA" id="ARBA00008769"/>
    </source>
</evidence>
<evidence type="ECO:0000256" key="2">
    <source>
        <dbReference type="RuleBase" id="RU363072"/>
    </source>
</evidence>
<dbReference type="RefSeq" id="WP_058278463.1">
    <property type="nucleotide sequence ID" value="NZ_CYPU01000049.1"/>
</dbReference>
<dbReference type="InterPro" id="IPR007049">
    <property type="entry name" value="Carb-sel_porin_OprB"/>
</dbReference>
<name>A0A0P1EG56_9RHOB</name>
<comment type="similarity">
    <text evidence="1 2">Belongs to the OprB family.</text>
</comment>
<dbReference type="GO" id="GO:0008643">
    <property type="term" value="P:carbohydrate transport"/>
    <property type="evidence" value="ECO:0007669"/>
    <property type="project" value="InterPro"/>
</dbReference>
<dbReference type="Gene3D" id="2.40.160.180">
    <property type="entry name" value="Carbohydrate-selective porin OprB"/>
    <property type="match status" value="1"/>
</dbReference>
<dbReference type="GO" id="GO:0016020">
    <property type="term" value="C:membrane"/>
    <property type="evidence" value="ECO:0007669"/>
    <property type="project" value="InterPro"/>
</dbReference>
<dbReference type="OrthoDB" id="7809715at2"/>
<dbReference type="GO" id="GO:0015288">
    <property type="term" value="F:porin activity"/>
    <property type="evidence" value="ECO:0007669"/>
    <property type="project" value="InterPro"/>
</dbReference>
<dbReference type="EMBL" id="CYPU01000049">
    <property type="protein sequence ID" value="CUH48989.1"/>
    <property type="molecule type" value="Genomic_DNA"/>
</dbReference>
<sequence length="420" mass="45751">MDELFLMWRRILSAASMASLASSVVAQEFGPRDRLEAAATTSIGGPANAEAQQEQDRLRRLQTSRWPGFDRTIDPVESWKERLRKDTDLALSFDYQALFQRSDTTVSGVDEGASGQARILGTWTLADRGGSNPGSFVFILENRHKLGLDQTPTGLAGEIGYVGLTGLTFGDTGYSLSVAYWSQAIMGGRGGIVAGRIDPGDYTDILGYVNPRTGFQNFAINYNPVLTIPDPGFGIGGGVHLTDQIYVLGIVSDANGSLTDVDWFPGGAEFYKYAEIGWTPARNQRYLTNIHLGAYHIDAREDKGLPSSSGLVLSGNYTFENDLMVFGRLGWSDGNDPIAKKGATGGLIWRPGFYDDLIGVAVTWAEPVTAGLENQTTFEAFYRLDVSDNLALTADVQYLKNPGLNTENPLVFGLRLRFNL</sequence>
<dbReference type="Pfam" id="PF04966">
    <property type="entry name" value="OprB"/>
    <property type="match status" value="1"/>
</dbReference>
<dbReference type="AlphaFoldDB" id="A0A0P1EG56"/>
<evidence type="ECO:0000313" key="3">
    <source>
        <dbReference type="EMBL" id="CUH48989.1"/>
    </source>
</evidence>
<dbReference type="SUPFAM" id="SSF56935">
    <property type="entry name" value="Porins"/>
    <property type="match status" value="1"/>
</dbReference>
<dbReference type="STRING" id="81569.RUM4293_00927"/>
<gene>
    <name evidence="3" type="ORF">RUA4292_03181</name>
</gene>
<dbReference type="GeneID" id="55494344"/>
<accession>A0A0P1EG56</accession>
<dbReference type="InterPro" id="IPR038673">
    <property type="entry name" value="OprB_sf"/>
</dbReference>
<proteinExistence type="inferred from homology"/>
<evidence type="ECO:0000313" key="4">
    <source>
        <dbReference type="Proteomes" id="UP000050783"/>
    </source>
</evidence>
<dbReference type="Proteomes" id="UP000050783">
    <property type="component" value="Unassembled WGS sequence"/>
</dbReference>
<organism evidence="3 4">
    <name type="scientific">Ruegeria atlantica</name>
    <dbReference type="NCBI Taxonomy" id="81569"/>
    <lineage>
        <taxon>Bacteria</taxon>
        <taxon>Pseudomonadati</taxon>
        <taxon>Pseudomonadota</taxon>
        <taxon>Alphaproteobacteria</taxon>
        <taxon>Rhodobacterales</taxon>
        <taxon>Roseobacteraceae</taxon>
        <taxon>Ruegeria</taxon>
    </lineage>
</organism>